<sequence>MTQHPGSRATSFTFQAEAASKERRSPHLHGCLRRLSLQPFAFLLNTFHKLMRVIEVNLERSRNEGAGETGDPRKNPQTNGIVRYDSHLRKFGDPAGVQNHEQSIPTRMHAHRHFMPNFSQHFPGMIFKTSECAVRQVHGAPRTAVEHSLVSDAVTRAAGFVSGRGTAILERLDCQLPIKANLVQSRAERCGWSAGFLGDLPHHQHRNAVHYFRQRQVMFAACSPTRLSSDPFTKDSVEAWLENGPPVAERLACPPPTKVIRVQSPAGSLRILACGTMPMVDMSSRGAPLSL</sequence>
<reference evidence="2 3" key="1">
    <citation type="submission" date="2023-02" db="EMBL/GenBank/DDBJ databases">
        <title>LHISI_Scaffold_Assembly.</title>
        <authorList>
            <person name="Stuart O.P."/>
            <person name="Cleave R."/>
            <person name="Magrath M.J.L."/>
            <person name="Mikheyev A.S."/>
        </authorList>
    </citation>
    <scope>NUCLEOTIDE SEQUENCE [LARGE SCALE GENOMIC DNA]</scope>
    <source>
        <strain evidence="2">Daus_M_001</strain>
        <tissue evidence="2">Leg muscle</tissue>
    </source>
</reference>
<proteinExistence type="predicted"/>
<evidence type="ECO:0000256" key="1">
    <source>
        <dbReference type="SAM" id="MobiDB-lite"/>
    </source>
</evidence>
<feature type="region of interest" description="Disordered" evidence="1">
    <location>
        <begin position="1"/>
        <end position="20"/>
    </location>
</feature>
<dbReference type="Proteomes" id="UP001159363">
    <property type="component" value="Chromosome 5"/>
</dbReference>
<accession>A0ABQ9HAB8</accession>
<name>A0ABQ9HAB8_9NEOP</name>
<protein>
    <submittedName>
        <fullName evidence="2">Uncharacterized protein</fullName>
    </submittedName>
</protein>
<evidence type="ECO:0000313" key="3">
    <source>
        <dbReference type="Proteomes" id="UP001159363"/>
    </source>
</evidence>
<dbReference type="EMBL" id="JARBHB010000006">
    <property type="protein sequence ID" value="KAJ8881227.1"/>
    <property type="molecule type" value="Genomic_DNA"/>
</dbReference>
<gene>
    <name evidence="2" type="ORF">PR048_017701</name>
</gene>
<comment type="caution">
    <text evidence="2">The sequence shown here is derived from an EMBL/GenBank/DDBJ whole genome shotgun (WGS) entry which is preliminary data.</text>
</comment>
<organism evidence="2 3">
    <name type="scientific">Dryococelus australis</name>
    <dbReference type="NCBI Taxonomy" id="614101"/>
    <lineage>
        <taxon>Eukaryota</taxon>
        <taxon>Metazoa</taxon>
        <taxon>Ecdysozoa</taxon>
        <taxon>Arthropoda</taxon>
        <taxon>Hexapoda</taxon>
        <taxon>Insecta</taxon>
        <taxon>Pterygota</taxon>
        <taxon>Neoptera</taxon>
        <taxon>Polyneoptera</taxon>
        <taxon>Phasmatodea</taxon>
        <taxon>Verophasmatodea</taxon>
        <taxon>Anareolatae</taxon>
        <taxon>Phasmatidae</taxon>
        <taxon>Eurycanthinae</taxon>
        <taxon>Dryococelus</taxon>
    </lineage>
</organism>
<feature type="compositionally biased region" description="Polar residues" evidence="1">
    <location>
        <begin position="1"/>
        <end position="14"/>
    </location>
</feature>
<keyword evidence="3" id="KW-1185">Reference proteome</keyword>
<evidence type="ECO:0000313" key="2">
    <source>
        <dbReference type="EMBL" id="KAJ8881227.1"/>
    </source>
</evidence>